<organism evidence="1 2">
    <name type="scientific">Cellulomonas humilata</name>
    <dbReference type="NCBI Taxonomy" id="144055"/>
    <lineage>
        <taxon>Bacteria</taxon>
        <taxon>Bacillati</taxon>
        <taxon>Actinomycetota</taxon>
        <taxon>Actinomycetes</taxon>
        <taxon>Micrococcales</taxon>
        <taxon>Cellulomonadaceae</taxon>
        <taxon>Cellulomonas</taxon>
    </lineage>
</organism>
<dbReference type="EMBL" id="JABMCI010000070">
    <property type="protein sequence ID" value="NUU19047.1"/>
    <property type="molecule type" value="Genomic_DNA"/>
</dbReference>
<gene>
    <name evidence="1" type="ORF">HP550_17500</name>
</gene>
<reference evidence="1 2" key="1">
    <citation type="submission" date="2020-05" db="EMBL/GenBank/DDBJ databases">
        <title>Genome Sequencing of Type Strains.</title>
        <authorList>
            <person name="Lemaire J.F."/>
            <person name="Inderbitzin P."/>
            <person name="Gregorio O.A."/>
            <person name="Collins S.B."/>
            <person name="Wespe N."/>
            <person name="Knight-Connoni V."/>
        </authorList>
    </citation>
    <scope>NUCLEOTIDE SEQUENCE [LARGE SCALE GENOMIC DNA]</scope>
    <source>
        <strain evidence="1 2">ATCC 25174</strain>
    </source>
</reference>
<evidence type="ECO:0000313" key="2">
    <source>
        <dbReference type="Proteomes" id="UP000565724"/>
    </source>
</evidence>
<protein>
    <recommendedName>
        <fullName evidence="3">Apea-like HEPN domain-containing protein</fullName>
    </recommendedName>
</protein>
<name>A0A7Y6A3I3_9CELL</name>
<evidence type="ECO:0000313" key="1">
    <source>
        <dbReference type="EMBL" id="NUU19047.1"/>
    </source>
</evidence>
<sequence length="479" mass="53540">MSDHTNALDPKLWELTMAVVREMDAKAIEYLGRDGSPYLPRRRRRSVSKFEHGWPNVGSLTAADQVDAIAYAELFGATKDAIHPFAYEDVEALRDLITYVRTTPSILERTLPATSRSPEDATIKRILEYNVRDLPLSIFDRAKALGFEIDSAEVLDLYRQREKSWLAPELPYELVVPLVLTNLALEATFEIDDESRIELLDDNDLRQMSADYDITGVPGPVADAARFAIVVGMPPLLNPGEGRRVFIRENLPDTTRVDAVCEGLRIVSSTQTGWARVFRRPLGWADGWTNDLPAYTLLHSSRRYPGAFDDFAWLKPGTTVTREELDRLPTVTSALTSASHTTRLAARRLSTALVRDAPDDQLVDACIGLEALLGQKGAELSYRIALRAAVLLSSRSTDPLPAELVFRMARTVYARRSDLVHGSVSEKQAQFEVPSGAPIATNTVAVWLLRQVLQERLLRPGHWRVEDLDDQVLQALRSN</sequence>
<dbReference type="AlphaFoldDB" id="A0A7Y6A3I3"/>
<keyword evidence="2" id="KW-1185">Reference proteome</keyword>
<accession>A0A7Y6A3I3</accession>
<proteinExistence type="predicted"/>
<evidence type="ECO:0008006" key="3">
    <source>
        <dbReference type="Google" id="ProtNLM"/>
    </source>
</evidence>
<dbReference type="RefSeq" id="WP_175348964.1">
    <property type="nucleotide sequence ID" value="NZ_JABMCI010000070.1"/>
</dbReference>
<dbReference type="Proteomes" id="UP000565724">
    <property type="component" value="Unassembled WGS sequence"/>
</dbReference>
<comment type="caution">
    <text evidence="1">The sequence shown here is derived from an EMBL/GenBank/DDBJ whole genome shotgun (WGS) entry which is preliminary data.</text>
</comment>